<evidence type="ECO:0000256" key="8">
    <source>
        <dbReference type="RuleBase" id="RU004135"/>
    </source>
</evidence>
<dbReference type="EMBL" id="CP022022">
    <property type="protein sequence ID" value="ASF43765.1"/>
    <property type="molecule type" value="Genomic_DNA"/>
</dbReference>
<feature type="binding site" evidence="7">
    <location>
        <begin position="112"/>
        <end position="118"/>
    </location>
    <ligand>
        <name>ATP</name>
        <dbReference type="ChEBI" id="CHEBI:30616"/>
    </ligand>
</feature>
<dbReference type="InterPro" id="IPR000713">
    <property type="entry name" value="Mur_ligase_N"/>
</dbReference>
<dbReference type="GO" id="GO:0071555">
    <property type="term" value="P:cell wall organization"/>
    <property type="evidence" value="ECO:0007669"/>
    <property type="project" value="UniProtKB-KW"/>
</dbReference>
<comment type="caution">
    <text evidence="7">Lacks conserved residue(s) required for the propagation of feature annotation.</text>
</comment>
<accession>A0A1Z4BR38</accession>
<evidence type="ECO:0000313" key="12">
    <source>
        <dbReference type="EMBL" id="ASF43765.1"/>
    </source>
</evidence>
<feature type="domain" description="Mur ligase central" evidence="11">
    <location>
        <begin position="110"/>
        <end position="306"/>
    </location>
</feature>
<dbReference type="NCBIfam" id="NF001126">
    <property type="entry name" value="PRK00139.1-4"/>
    <property type="match status" value="1"/>
</dbReference>
<evidence type="ECO:0000256" key="6">
    <source>
        <dbReference type="ARBA" id="ARBA00023316"/>
    </source>
</evidence>
<dbReference type="AlphaFoldDB" id="A0A1Z4BR38"/>
<dbReference type="NCBIfam" id="TIGR01085">
    <property type="entry name" value="murE"/>
    <property type="match status" value="1"/>
</dbReference>
<dbReference type="InterPro" id="IPR036565">
    <property type="entry name" value="Mur-like_cat_sf"/>
</dbReference>
<dbReference type="InterPro" id="IPR004101">
    <property type="entry name" value="Mur_ligase_C"/>
</dbReference>
<dbReference type="EC" id="6.3.2.13" evidence="7"/>
<dbReference type="SUPFAM" id="SSF53244">
    <property type="entry name" value="MurD-like peptide ligases, peptide-binding domain"/>
    <property type="match status" value="1"/>
</dbReference>
<dbReference type="PANTHER" id="PTHR23135">
    <property type="entry name" value="MUR LIGASE FAMILY MEMBER"/>
    <property type="match status" value="1"/>
</dbReference>
<keyword evidence="7" id="KW-0963">Cytoplasm</keyword>
<keyword evidence="6 7" id="KW-0961">Cell wall biogenesis/degradation</keyword>
<comment type="subcellular location">
    <subcellularLocation>
        <location evidence="7 8">Cytoplasm</location>
    </subcellularLocation>
</comment>
<dbReference type="InterPro" id="IPR035911">
    <property type="entry name" value="MurE/MurF_N"/>
</dbReference>
<dbReference type="UniPathway" id="UPA00219"/>
<keyword evidence="2 7" id="KW-0132">Cell division</keyword>
<evidence type="ECO:0000256" key="7">
    <source>
        <dbReference type="HAMAP-Rule" id="MF_00208"/>
    </source>
</evidence>
<dbReference type="PANTHER" id="PTHR23135:SF4">
    <property type="entry name" value="UDP-N-ACETYLMURAMOYL-L-ALANYL-D-GLUTAMATE--2,6-DIAMINOPIMELATE LIGASE MURE HOMOLOG, CHLOROPLASTIC"/>
    <property type="match status" value="1"/>
</dbReference>
<evidence type="ECO:0000259" key="11">
    <source>
        <dbReference type="Pfam" id="PF08245"/>
    </source>
</evidence>
<dbReference type="NCBIfam" id="NF001124">
    <property type="entry name" value="PRK00139.1-2"/>
    <property type="match status" value="1"/>
</dbReference>
<feature type="binding site" evidence="7">
    <location>
        <position position="460"/>
    </location>
    <ligand>
        <name>meso-2,6-diaminopimelate</name>
        <dbReference type="ChEBI" id="CHEBI:57791"/>
    </ligand>
</feature>
<evidence type="ECO:0000259" key="10">
    <source>
        <dbReference type="Pfam" id="PF02875"/>
    </source>
</evidence>
<dbReference type="GO" id="GO:0005737">
    <property type="term" value="C:cytoplasm"/>
    <property type="evidence" value="ECO:0007669"/>
    <property type="project" value="UniProtKB-SubCell"/>
</dbReference>
<proteinExistence type="inferred from homology"/>
<feature type="binding site" evidence="7">
    <location>
        <position position="189"/>
    </location>
    <ligand>
        <name>UDP-N-acetyl-alpha-D-muramoyl-L-alanyl-D-glutamate</name>
        <dbReference type="ChEBI" id="CHEBI:83900"/>
    </ligand>
</feature>
<feature type="short sequence motif" description="Meso-diaminopimelate recognition motif" evidence="7">
    <location>
        <begin position="403"/>
        <end position="406"/>
    </location>
</feature>
<comment type="similarity">
    <text evidence="1 7">Belongs to the MurCDEF family. MurE subfamily.</text>
</comment>
<dbReference type="GO" id="GO:0000287">
    <property type="term" value="F:magnesium ion binding"/>
    <property type="evidence" value="ECO:0007669"/>
    <property type="project" value="UniProtKB-UniRule"/>
</dbReference>
<feature type="binding site" evidence="7">
    <location>
        <begin position="403"/>
        <end position="406"/>
    </location>
    <ligand>
        <name>meso-2,6-diaminopimelate</name>
        <dbReference type="ChEBI" id="CHEBI:57791"/>
    </ligand>
</feature>
<feature type="domain" description="Mur ligase C-terminal" evidence="10">
    <location>
        <begin position="328"/>
        <end position="458"/>
    </location>
</feature>
<feature type="binding site" evidence="7">
    <location>
        <position position="456"/>
    </location>
    <ligand>
        <name>meso-2,6-diaminopimelate</name>
        <dbReference type="ChEBI" id="CHEBI:57791"/>
    </ligand>
</feature>
<feature type="domain" description="Mur ligase N-terminal catalytic" evidence="9">
    <location>
        <begin position="24"/>
        <end position="98"/>
    </location>
</feature>
<comment type="cofactor">
    <cofactor evidence="7">
        <name>Mg(2+)</name>
        <dbReference type="ChEBI" id="CHEBI:18420"/>
    </cofactor>
</comment>
<feature type="modified residue" description="N6-carboxylysine" evidence="7">
    <location>
        <position position="221"/>
    </location>
</feature>
<dbReference type="KEGG" id="capn:CBG49_12130"/>
<dbReference type="GO" id="GO:0005524">
    <property type="term" value="F:ATP binding"/>
    <property type="evidence" value="ECO:0007669"/>
    <property type="project" value="UniProtKB-UniRule"/>
</dbReference>
<evidence type="ECO:0000259" key="9">
    <source>
        <dbReference type="Pfam" id="PF01225"/>
    </source>
</evidence>
<gene>
    <name evidence="7" type="primary">murE</name>
    <name evidence="12" type="ORF">CBG49_12130</name>
</gene>
<keyword evidence="7" id="KW-0067">ATP-binding</keyword>
<comment type="pathway">
    <text evidence="7 8">Cell wall biogenesis; peptidoglycan biosynthesis.</text>
</comment>
<dbReference type="InterPro" id="IPR036615">
    <property type="entry name" value="Mur_ligase_C_dom_sf"/>
</dbReference>
<dbReference type="SUPFAM" id="SSF63418">
    <property type="entry name" value="MurE/MurF N-terminal domain"/>
    <property type="match status" value="1"/>
</dbReference>
<dbReference type="Pfam" id="PF08245">
    <property type="entry name" value="Mur_ligase_M"/>
    <property type="match status" value="1"/>
</dbReference>
<dbReference type="GO" id="GO:0008360">
    <property type="term" value="P:regulation of cell shape"/>
    <property type="evidence" value="ECO:0007669"/>
    <property type="project" value="UniProtKB-KW"/>
</dbReference>
<feature type="binding site" evidence="7">
    <location>
        <position position="379"/>
    </location>
    <ligand>
        <name>meso-2,6-diaminopimelate</name>
        <dbReference type="ChEBI" id="CHEBI:57791"/>
    </ligand>
</feature>
<evidence type="ECO:0000256" key="4">
    <source>
        <dbReference type="ARBA" id="ARBA00022984"/>
    </source>
</evidence>
<comment type="PTM">
    <text evidence="7">Carboxylation is probably crucial for Mg(2+) binding and, consequently, for the gamma-phosphate positioning of ATP.</text>
</comment>
<evidence type="ECO:0000256" key="3">
    <source>
        <dbReference type="ARBA" id="ARBA00022960"/>
    </source>
</evidence>
<feature type="binding site" evidence="7">
    <location>
        <position position="187"/>
    </location>
    <ligand>
        <name>UDP-N-acetyl-alpha-D-muramoyl-L-alanyl-D-glutamate</name>
        <dbReference type="ChEBI" id="CHEBI:83900"/>
    </ligand>
</feature>
<reference evidence="13" key="1">
    <citation type="submission" date="2017-06" db="EMBL/GenBank/DDBJ databases">
        <title>Complete genome sequence of Capnocytophaga sp. KCOM 1579 (=ChDC OS43) isolated from a human refractory periapical abscess lesion.</title>
        <authorList>
            <person name="Kook J.-K."/>
            <person name="Park S.-N."/>
            <person name="Lim Y.K."/>
            <person name="Roh H."/>
        </authorList>
    </citation>
    <scope>NUCLEOTIDE SEQUENCE [LARGE SCALE GENOMIC DNA]</scope>
    <source>
        <strain evidence="13">ChDC OS43</strain>
    </source>
</reference>
<name>A0A1Z4BR38_9FLAO</name>
<dbReference type="Proteomes" id="UP000197007">
    <property type="component" value="Chromosome"/>
</dbReference>
<dbReference type="Pfam" id="PF02875">
    <property type="entry name" value="Mur_ligase_C"/>
    <property type="match status" value="1"/>
</dbReference>
<feature type="binding site" evidence="7">
    <location>
        <position position="31"/>
    </location>
    <ligand>
        <name>UDP-N-acetyl-alpha-D-muramoyl-L-alanyl-D-glutamate</name>
        <dbReference type="ChEBI" id="CHEBI:83900"/>
    </ligand>
</feature>
<keyword evidence="13" id="KW-1185">Reference proteome</keyword>
<feature type="binding site" evidence="7">
    <location>
        <position position="181"/>
    </location>
    <ligand>
        <name>UDP-N-acetyl-alpha-D-muramoyl-L-alanyl-D-glutamate</name>
        <dbReference type="ChEBI" id="CHEBI:83900"/>
    </ligand>
</feature>
<evidence type="ECO:0000256" key="1">
    <source>
        <dbReference type="ARBA" id="ARBA00005898"/>
    </source>
</evidence>
<keyword evidence="7" id="KW-0547">Nucleotide-binding</keyword>
<evidence type="ECO:0000256" key="5">
    <source>
        <dbReference type="ARBA" id="ARBA00023306"/>
    </source>
</evidence>
<dbReference type="Gene3D" id="3.40.1390.10">
    <property type="entry name" value="MurE/MurF, N-terminal domain"/>
    <property type="match status" value="1"/>
</dbReference>
<dbReference type="Gene3D" id="3.40.1190.10">
    <property type="entry name" value="Mur-like, catalytic domain"/>
    <property type="match status" value="1"/>
</dbReference>
<feature type="binding site" evidence="7">
    <location>
        <begin position="154"/>
        <end position="155"/>
    </location>
    <ligand>
        <name>UDP-N-acetyl-alpha-D-muramoyl-L-alanyl-D-glutamate</name>
        <dbReference type="ChEBI" id="CHEBI:83900"/>
    </ligand>
</feature>
<dbReference type="Pfam" id="PF01225">
    <property type="entry name" value="Mur_ligase"/>
    <property type="match status" value="1"/>
</dbReference>
<sequence length="487" mass="54304">MTNLNTLLKNISIKASLYEEDKPITSVCFDSRKVEKGSMFVAISGTQSNGHEYIDQATRNGATAIVCEQLPQLLFPDVSYIIVPNTHSALALIAANFYGNPSEKLTLVGVTGTNGKTTIATLLYQLFRKAGQKAGLLSTVAVYVDDQRFEATHTTPDPLQLNHYLHLMVEQGVKYCFMEVSSHGIDQHRTEGLQFAGGIFTNLTRDHLDYHKTFAAYRDVKKRFFDALPATAFALVNNDDKNGAFMLQNTKAQKKTYALKTYSDYKAYIIESRFDGLLLRINQHEVWTKLIGEFNAYNLLAVYAAATLLGIDELEALTLISAIEPVAGRFQYAVSATGVITIVDYAHTPDALENVLKTINDIRTHNETLTTVVGCGGNRDKGKRPIMADIATTLSDNVILTSDNPRNEEPETILAEMEQGVQPQHFHKVQTITDRRQAIQSVCKNAQKGDIILIAGKGHETYQEIKGVKHHFDDFETVREFLELYKK</sequence>
<dbReference type="GO" id="GO:0008765">
    <property type="term" value="F:UDP-N-acetylmuramoylalanyl-D-glutamate-2,6-diaminopimelate ligase activity"/>
    <property type="evidence" value="ECO:0007669"/>
    <property type="project" value="UniProtKB-UniRule"/>
</dbReference>
<dbReference type="GO" id="GO:0051301">
    <property type="term" value="P:cell division"/>
    <property type="evidence" value="ECO:0007669"/>
    <property type="project" value="UniProtKB-KW"/>
</dbReference>
<keyword evidence="7 12" id="KW-0436">Ligase</keyword>
<keyword evidence="4 7" id="KW-0573">Peptidoglycan synthesis</keyword>
<comment type="catalytic activity">
    <reaction evidence="7">
        <text>UDP-N-acetyl-alpha-D-muramoyl-L-alanyl-D-glutamate + meso-2,6-diaminopimelate + ATP = UDP-N-acetyl-alpha-D-muramoyl-L-alanyl-gamma-D-glutamyl-meso-2,6-diaminopimelate + ADP + phosphate + H(+)</text>
        <dbReference type="Rhea" id="RHEA:23676"/>
        <dbReference type="ChEBI" id="CHEBI:15378"/>
        <dbReference type="ChEBI" id="CHEBI:30616"/>
        <dbReference type="ChEBI" id="CHEBI:43474"/>
        <dbReference type="ChEBI" id="CHEBI:57791"/>
        <dbReference type="ChEBI" id="CHEBI:83900"/>
        <dbReference type="ChEBI" id="CHEBI:83905"/>
        <dbReference type="ChEBI" id="CHEBI:456216"/>
        <dbReference type="EC" id="6.3.2.13"/>
    </reaction>
</comment>
<dbReference type="HAMAP" id="MF_00208">
    <property type="entry name" value="MurE"/>
    <property type="match status" value="1"/>
</dbReference>
<keyword evidence="5 7" id="KW-0131">Cell cycle</keyword>
<evidence type="ECO:0000313" key="13">
    <source>
        <dbReference type="Proteomes" id="UP000197007"/>
    </source>
</evidence>
<comment type="function">
    <text evidence="7">Catalyzes the addition of meso-diaminopimelic acid to the nucleotide precursor UDP-N-acetylmuramoyl-L-alanyl-D-glutamate (UMAG) in the biosynthesis of bacterial cell-wall peptidoglycan.</text>
</comment>
<dbReference type="InterPro" id="IPR013221">
    <property type="entry name" value="Mur_ligase_cen"/>
</dbReference>
<dbReference type="Gene3D" id="3.90.190.20">
    <property type="entry name" value="Mur ligase, C-terminal domain"/>
    <property type="match status" value="1"/>
</dbReference>
<dbReference type="SUPFAM" id="SSF53623">
    <property type="entry name" value="MurD-like peptide ligases, catalytic domain"/>
    <property type="match status" value="1"/>
</dbReference>
<dbReference type="InterPro" id="IPR005761">
    <property type="entry name" value="UDP-N-AcMur-Glu-dNH2Pim_ligase"/>
</dbReference>
<organism evidence="12 13">
    <name type="scientific">Capnocytophaga endodontalis</name>
    <dbReference type="NCBI Taxonomy" id="2708117"/>
    <lineage>
        <taxon>Bacteria</taxon>
        <taxon>Pseudomonadati</taxon>
        <taxon>Bacteroidota</taxon>
        <taxon>Flavobacteriia</taxon>
        <taxon>Flavobacteriales</taxon>
        <taxon>Flavobacteriaceae</taxon>
        <taxon>Capnocytophaga</taxon>
    </lineage>
</organism>
<dbReference type="RefSeq" id="WP_088594667.1">
    <property type="nucleotide sequence ID" value="NZ_CP022022.1"/>
</dbReference>
<protein>
    <recommendedName>
        <fullName evidence="7">UDP-N-acetylmuramoyl-L-alanyl-D-glutamate--2,6-diaminopimelate ligase</fullName>
        <ecNumber evidence="7">6.3.2.13</ecNumber>
    </recommendedName>
    <alternativeName>
        <fullName evidence="7">Meso-A2pm-adding enzyme</fullName>
    </alternativeName>
    <alternativeName>
        <fullName evidence="7">Meso-diaminopimelate-adding enzyme</fullName>
    </alternativeName>
    <alternativeName>
        <fullName evidence="7">UDP-MurNAc-L-Ala-D-Glu:meso-diaminopimelate ligase</fullName>
    </alternativeName>
    <alternativeName>
        <fullName evidence="7">UDP-MurNAc-tripeptide synthetase</fullName>
    </alternativeName>
    <alternativeName>
        <fullName evidence="7">UDP-N-acetylmuramyl-tripeptide synthetase</fullName>
    </alternativeName>
</protein>
<keyword evidence="7" id="KW-0460">Magnesium</keyword>
<dbReference type="GO" id="GO:0009252">
    <property type="term" value="P:peptidoglycan biosynthetic process"/>
    <property type="evidence" value="ECO:0007669"/>
    <property type="project" value="UniProtKB-UniRule"/>
</dbReference>
<evidence type="ECO:0000256" key="2">
    <source>
        <dbReference type="ARBA" id="ARBA00022618"/>
    </source>
</evidence>
<keyword evidence="3 7" id="KW-0133">Cell shape</keyword>